<protein>
    <submittedName>
        <fullName evidence="1">Cj81-004</fullName>
    </submittedName>
</protein>
<sequence length="40" mass="4735">MHFKVIFSISVQPFLNPLNSQYLNLSFRPLKNAWFCFAKS</sequence>
<dbReference type="AlphaFoldDB" id="Q50FZ7"/>
<evidence type="ECO:0000313" key="1">
    <source>
        <dbReference type="EMBL" id="AAW56097.1"/>
    </source>
</evidence>
<organism evidence="1">
    <name type="scientific">Campylobacter jejuni</name>
    <dbReference type="NCBI Taxonomy" id="197"/>
    <lineage>
        <taxon>Bacteria</taxon>
        <taxon>Pseudomonadati</taxon>
        <taxon>Campylobacterota</taxon>
        <taxon>Epsilonproteobacteria</taxon>
        <taxon>Campylobacterales</taxon>
        <taxon>Campylobacteraceae</taxon>
        <taxon>Campylobacter</taxon>
    </lineage>
</organism>
<reference evidence="1" key="1">
    <citation type="journal article" date="2005" name="J. Clin. Microbiol.">
        <title>Genomic diversity in Campylobacter jejuni: identification of C. jejuni 81-176-specific genes.</title>
        <authorList>
            <person name="Poly F."/>
            <person name="Threadgill D."/>
            <person name="Stintzi A."/>
        </authorList>
    </citation>
    <scope>NUCLEOTIDE SEQUENCE</scope>
    <source>
        <strain evidence="1">81-176</strain>
    </source>
</reference>
<accession>Q50FZ7</accession>
<name>Q50FZ7_CAMJU</name>
<dbReference type="EMBL" id="AY681239">
    <property type="protein sequence ID" value="AAW56097.1"/>
    <property type="molecule type" value="Genomic_DNA"/>
</dbReference>
<proteinExistence type="predicted"/>